<organism evidence="9 10">
    <name type="scientific">Pigmentiphaga soli</name>
    <dbReference type="NCBI Taxonomy" id="1007095"/>
    <lineage>
        <taxon>Bacteria</taxon>
        <taxon>Pseudomonadati</taxon>
        <taxon>Pseudomonadota</taxon>
        <taxon>Betaproteobacteria</taxon>
        <taxon>Burkholderiales</taxon>
        <taxon>Alcaligenaceae</taxon>
        <taxon>Pigmentiphaga</taxon>
    </lineage>
</organism>
<comment type="caution">
    <text evidence="9">The sequence shown here is derived from an EMBL/GenBank/DDBJ whole genome shotgun (WGS) entry which is preliminary data.</text>
</comment>
<feature type="compositionally biased region" description="Low complexity" evidence="7">
    <location>
        <begin position="68"/>
        <end position="83"/>
    </location>
</feature>
<dbReference type="Gene3D" id="1.10.760.10">
    <property type="entry name" value="Cytochrome c-like domain"/>
    <property type="match status" value="1"/>
</dbReference>
<evidence type="ECO:0000313" key="9">
    <source>
        <dbReference type="EMBL" id="GAA4330436.1"/>
    </source>
</evidence>
<feature type="region of interest" description="Disordered" evidence="7">
    <location>
        <begin position="177"/>
        <end position="214"/>
    </location>
</feature>
<keyword evidence="3 6" id="KW-0479">Metal-binding</keyword>
<dbReference type="PROSITE" id="PS51007">
    <property type="entry name" value="CYTC"/>
    <property type="match status" value="1"/>
</dbReference>
<name>A0ABP8GVF6_9BURK</name>
<protein>
    <submittedName>
        <fullName evidence="9">C-type cytochrome</fullName>
    </submittedName>
</protein>
<keyword evidence="2 6" id="KW-0349">Heme</keyword>
<dbReference type="InterPro" id="IPR036909">
    <property type="entry name" value="Cyt_c-like_dom_sf"/>
</dbReference>
<keyword evidence="5 6" id="KW-0408">Iron</keyword>
<dbReference type="InterPro" id="IPR008168">
    <property type="entry name" value="Cyt_C_IC"/>
</dbReference>
<gene>
    <name evidence="9" type="ORF">GCM10023144_18120</name>
</gene>
<feature type="domain" description="Cytochrome c" evidence="8">
    <location>
        <begin position="95"/>
        <end position="174"/>
    </location>
</feature>
<evidence type="ECO:0000256" key="3">
    <source>
        <dbReference type="ARBA" id="ARBA00022723"/>
    </source>
</evidence>
<evidence type="ECO:0000259" key="8">
    <source>
        <dbReference type="PROSITE" id="PS51007"/>
    </source>
</evidence>
<evidence type="ECO:0000256" key="6">
    <source>
        <dbReference type="PROSITE-ProRule" id="PRU00433"/>
    </source>
</evidence>
<accession>A0ABP8GVF6</accession>
<evidence type="ECO:0000256" key="4">
    <source>
        <dbReference type="ARBA" id="ARBA00022982"/>
    </source>
</evidence>
<keyword evidence="1" id="KW-0813">Transport</keyword>
<evidence type="ECO:0000256" key="5">
    <source>
        <dbReference type="ARBA" id="ARBA00023004"/>
    </source>
</evidence>
<dbReference type="EMBL" id="BAABFO010000007">
    <property type="protein sequence ID" value="GAA4330436.1"/>
    <property type="molecule type" value="Genomic_DNA"/>
</dbReference>
<evidence type="ECO:0000256" key="7">
    <source>
        <dbReference type="SAM" id="MobiDB-lite"/>
    </source>
</evidence>
<keyword evidence="10" id="KW-1185">Reference proteome</keyword>
<dbReference type="Pfam" id="PF13442">
    <property type="entry name" value="Cytochrome_CBB3"/>
    <property type="match status" value="1"/>
</dbReference>
<feature type="region of interest" description="Disordered" evidence="7">
    <location>
        <begin position="1"/>
        <end position="22"/>
    </location>
</feature>
<dbReference type="SUPFAM" id="SSF46626">
    <property type="entry name" value="Cytochrome c"/>
    <property type="match status" value="1"/>
</dbReference>
<proteinExistence type="predicted"/>
<evidence type="ECO:0000256" key="2">
    <source>
        <dbReference type="ARBA" id="ARBA00022617"/>
    </source>
</evidence>
<keyword evidence="4" id="KW-0249">Electron transport</keyword>
<dbReference type="InterPro" id="IPR009056">
    <property type="entry name" value="Cyt_c-like_dom"/>
</dbReference>
<dbReference type="PANTHER" id="PTHR35008">
    <property type="entry name" value="BLL4482 PROTEIN-RELATED"/>
    <property type="match status" value="1"/>
</dbReference>
<dbReference type="InterPro" id="IPR051459">
    <property type="entry name" value="Cytochrome_c-type_DH"/>
</dbReference>
<dbReference type="Proteomes" id="UP001501671">
    <property type="component" value="Unassembled WGS sequence"/>
</dbReference>
<sequence length="214" mass="22729">MYPLNRSALAPSARPKAPSGWGAAPTVARIAAMALALGALSACDREKREFEAPQAAATAPKLRQSSIQAGQPQPDAPAAAPDMPSTPYRYEDNAYAVSQGKRLYRWYNCSSCHAPGGGGDWGPALSDDKWIYGSDPENIFATIAQGRPNGMPSFGGHIPEDQIWQLVAYVRSLSGQLRKDVEPGRGDALQASPPEAARPTEPVHPAPPVTGTER</sequence>
<feature type="region of interest" description="Disordered" evidence="7">
    <location>
        <begin position="48"/>
        <end position="85"/>
    </location>
</feature>
<evidence type="ECO:0000256" key="1">
    <source>
        <dbReference type="ARBA" id="ARBA00022448"/>
    </source>
</evidence>
<dbReference type="PANTHER" id="PTHR35008:SF4">
    <property type="entry name" value="BLL4482 PROTEIN"/>
    <property type="match status" value="1"/>
</dbReference>
<reference evidence="10" key="1">
    <citation type="journal article" date="2019" name="Int. J. Syst. Evol. Microbiol.">
        <title>The Global Catalogue of Microorganisms (GCM) 10K type strain sequencing project: providing services to taxonomists for standard genome sequencing and annotation.</title>
        <authorList>
            <consortium name="The Broad Institute Genomics Platform"/>
            <consortium name="The Broad Institute Genome Sequencing Center for Infectious Disease"/>
            <person name="Wu L."/>
            <person name="Ma J."/>
        </authorList>
    </citation>
    <scope>NUCLEOTIDE SEQUENCE [LARGE SCALE GENOMIC DNA]</scope>
    <source>
        <strain evidence="10">JCM 17666</strain>
    </source>
</reference>
<dbReference type="PRINTS" id="PR00605">
    <property type="entry name" value="CYTCHROMECIC"/>
</dbReference>
<evidence type="ECO:0000313" key="10">
    <source>
        <dbReference type="Proteomes" id="UP001501671"/>
    </source>
</evidence>